<comment type="caution">
    <text evidence="1">The sequence shown here is derived from an EMBL/GenBank/DDBJ whole genome shotgun (WGS) entry which is preliminary data.</text>
</comment>
<reference evidence="1 2" key="1">
    <citation type="submission" date="2018-08" db="EMBL/GenBank/DDBJ databases">
        <title>Flavobacterium tibetense sp. nov., isolated from a wetland YonghuCo on Tibetan Plateau.</title>
        <authorList>
            <person name="Phurbu D."/>
            <person name="Lu H."/>
            <person name="Xing P."/>
        </authorList>
    </citation>
    <scope>NUCLEOTIDE SEQUENCE [LARGE SCALE GENOMIC DNA]</scope>
    <source>
        <strain evidence="1 2">DJC</strain>
    </source>
</reference>
<name>A0A411YY91_9RHOB</name>
<dbReference type="SUPFAM" id="SSF52540">
    <property type="entry name" value="P-loop containing nucleoside triphosphate hydrolases"/>
    <property type="match status" value="1"/>
</dbReference>
<organism evidence="1 2">
    <name type="scientific">Pseudotabrizicola alkalilacus</name>
    <dbReference type="NCBI Taxonomy" id="2305252"/>
    <lineage>
        <taxon>Bacteria</taxon>
        <taxon>Pseudomonadati</taxon>
        <taxon>Pseudomonadota</taxon>
        <taxon>Alphaproteobacteria</taxon>
        <taxon>Rhodobacterales</taxon>
        <taxon>Paracoccaceae</taxon>
        <taxon>Pseudotabrizicola</taxon>
    </lineage>
</organism>
<dbReference type="GO" id="GO:0016020">
    <property type="term" value="C:membrane"/>
    <property type="evidence" value="ECO:0007669"/>
    <property type="project" value="InterPro"/>
</dbReference>
<dbReference type="Pfam" id="PF03567">
    <property type="entry name" value="Sulfotransfer_2"/>
    <property type="match status" value="1"/>
</dbReference>
<dbReference type="EMBL" id="QWEY01000011">
    <property type="protein sequence ID" value="RGP35867.1"/>
    <property type="molecule type" value="Genomic_DNA"/>
</dbReference>
<sequence length="251" mass="29460">MMHFNTHPARRGCRYGVERDMISHSRKFIFIHIPKTAGTSIEKCLTDVCVPVLAGANNTESIYFKHTDIMGFKRMLGDYFLDHLSFTSVRNPWDWLISLYEFNRGMQRVYLKNTGHVAVGAEIPDELKDTPFDEWLIWWTETFRATQSKLICDPDGQLLVQRILAYESIRDDFSSLISQLNLPQRNLPWFHKRDKKGPRGHYFSPRLRGFVEKNFSEDIERFGYAFDDPPNHVPETLRRLDASWRSRAKQG</sequence>
<dbReference type="InterPro" id="IPR005331">
    <property type="entry name" value="Sulfotransferase"/>
</dbReference>
<dbReference type="AlphaFoldDB" id="A0A411YY91"/>
<dbReference type="Proteomes" id="UP000284547">
    <property type="component" value="Unassembled WGS sequence"/>
</dbReference>
<keyword evidence="2" id="KW-1185">Reference proteome</keyword>
<dbReference type="GO" id="GO:0008146">
    <property type="term" value="F:sulfotransferase activity"/>
    <property type="evidence" value="ECO:0007669"/>
    <property type="project" value="InterPro"/>
</dbReference>
<evidence type="ECO:0000313" key="2">
    <source>
        <dbReference type="Proteomes" id="UP000284547"/>
    </source>
</evidence>
<dbReference type="Gene3D" id="3.40.50.300">
    <property type="entry name" value="P-loop containing nucleotide triphosphate hydrolases"/>
    <property type="match status" value="1"/>
</dbReference>
<proteinExistence type="predicted"/>
<accession>A0A411YY91</accession>
<dbReference type="InterPro" id="IPR027417">
    <property type="entry name" value="P-loop_NTPase"/>
</dbReference>
<evidence type="ECO:0000313" key="1">
    <source>
        <dbReference type="EMBL" id="RGP35867.1"/>
    </source>
</evidence>
<protein>
    <recommendedName>
        <fullName evidence="3">Sulfotransferase family protein</fullName>
    </recommendedName>
</protein>
<gene>
    <name evidence="1" type="ORF">D1012_17530</name>
</gene>
<evidence type="ECO:0008006" key="3">
    <source>
        <dbReference type="Google" id="ProtNLM"/>
    </source>
</evidence>